<protein>
    <submittedName>
        <fullName evidence="2">Uncharacterized protein</fullName>
    </submittedName>
</protein>
<accession>A0A1C9EHI6</accession>
<name>A0A1C9EHI6_9CAUD</name>
<feature type="region of interest" description="Disordered" evidence="1">
    <location>
        <begin position="126"/>
        <end position="173"/>
    </location>
</feature>
<dbReference type="GeneID" id="29066637"/>
<evidence type="ECO:0000313" key="3">
    <source>
        <dbReference type="Proteomes" id="UP000204231"/>
    </source>
</evidence>
<dbReference type="KEGG" id="vg:29066637"/>
<evidence type="ECO:0000256" key="1">
    <source>
        <dbReference type="SAM" id="MobiDB-lite"/>
    </source>
</evidence>
<sequence>MGGLPSHDPAKDGPYKTSKRRRQIMKRIYQYMEEWRAQQEDNGMEPFLTTVDGEVVYYYDLMVGIDTLPPRQRQAFELICLQSYPESKACEIMLPNSQWSAIVQQYSYDGLIKMIAAYDAVQDGTWDPQAARKRRRSPTRKKRDVTTVENPEVPDDSVEQPATAPQSGPRHWDWTTWSEDHESLANYITRHGVDISPAQVKAVSFLRKAWYEDPEQVEERKRRREERKREREKFANETPEQRKARHLAARKLKSAQLAEQRYKELQDEVRSLREQAGLDPETGEPVAQ</sequence>
<feature type="region of interest" description="Disordered" evidence="1">
    <location>
        <begin position="216"/>
        <end position="245"/>
    </location>
</feature>
<gene>
    <name evidence="2" type="ORF">SEA_TONENILI_239</name>
</gene>
<dbReference type="RefSeq" id="YP_009288072.1">
    <property type="nucleotide sequence ID" value="NC_031080.1"/>
</dbReference>
<dbReference type="OrthoDB" id="16500at10239"/>
<evidence type="ECO:0000313" key="2">
    <source>
        <dbReference type="EMBL" id="AON96959.1"/>
    </source>
</evidence>
<reference evidence="2 3" key="1">
    <citation type="submission" date="2016-08" db="EMBL/GenBank/DDBJ databases">
        <authorList>
            <person name="Acevedo E."/>
            <person name="Azhar M."/>
            <person name="Golebiewska U.P."/>
            <person name="Grzywna D."/>
            <person name="Guardiola R."/>
            <person name="Jackson O."/>
            <person name="John N."/>
            <person name="Kanavatsas C."/>
            <person name="Khan S."/>
            <person name="Leong J."/>
            <person name="Mansilla E."/>
            <person name="Muladjanov Y."/>
            <person name="Nouel J."/>
            <person name="Oh S."/>
            <person name="Oppedisano M."/>
            <person name="Sajid A."/>
            <person name="Samper M."/>
            <person name="Ugbeva O."/>
            <person name="Delesalle V.A."/>
            <person name="Garlena R.A."/>
            <person name="Russell D.A."/>
            <person name="Pope W.H."/>
            <person name="Jacobs-Sera D."/>
            <person name="Hendrix R.W."/>
            <person name="Hatfull G.F."/>
        </authorList>
    </citation>
    <scope>NUCLEOTIDE SEQUENCE [LARGE SCALE GENOMIC DNA]</scope>
</reference>
<dbReference type="EMBL" id="KX752698">
    <property type="protein sequence ID" value="AON96959.1"/>
    <property type="molecule type" value="Genomic_DNA"/>
</dbReference>
<organism evidence="2 3">
    <name type="scientific">Mycobacterium phage Tonenili</name>
    <dbReference type="NCBI Taxonomy" id="1891703"/>
    <lineage>
        <taxon>Viruses</taxon>
        <taxon>Duplodnaviria</taxon>
        <taxon>Heunggongvirae</taxon>
        <taxon>Uroviricota</taxon>
        <taxon>Caudoviricetes</taxon>
        <taxon>Ceeclamvirinae</taxon>
        <taxon>Bixzunavirus</taxon>
        <taxon>Bixzunavirus tonenili</taxon>
    </lineage>
</organism>
<keyword evidence="3" id="KW-1185">Reference proteome</keyword>
<feature type="region of interest" description="Disordered" evidence="1">
    <location>
        <begin position="268"/>
        <end position="288"/>
    </location>
</feature>
<proteinExistence type="predicted"/>
<dbReference type="Proteomes" id="UP000204231">
    <property type="component" value="Segment"/>
</dbReference>
<feature type="compositionally biased region" description="Basic residues" evidence="1">
    <location>
        <begin position="131"/>
        <end position="143"/>
    </location>
</feature>
<feature type="compositionally biased region" description="Basic and acidic residues" evidence="1">
    <location>
        <begin position="227"/>
        <end position="242"/>
    </location>
</feature>